<comment type="caution">
    <text evidence="2">The sequence shown here is derived from an EMBL/GenBank/DDBJ whole genome shotgun (WGS) entry which is preliminary data.</text>
</comment>
<dbReference type="Proteomes" id="UP000230859">
    <property type="component" value="Unassembled WGS sequence"/>
</dbReference>
<dbReference type="InterPro" id="IPR006869">
    <property type="entry name" value="DUF547"/>
</dbReference>
<name>A0A2H0LRF2_9BACT</name>
<dbReference type="PANTHER" id="PTHR46361:SF3">
    <property type="entry name" value="ELECTRON CARRIER_ PROTEIN DISULFIDE OXIDOREDUCTASE"/>
    <property type="match status" value="1"/>
</dbReference>
<protein>
    <recommendedName>
        <fullName evidence="1">DUF547 domain-containing protein</fullName>
    </recommendedName>
</protein>
<feature type="domain" description="DUF547" evidence="1">
    <location>
        <begin position="82"/>
        <end position="199"/>
    </location>
</feature>
<dbReference type="EMBL" id="PCVY01000023">
    <property type="protein sequence ID" value="PIQ86941.1"/>
    <property type="molecule type" value="Genomic_DNA"/>
</dbReference>
<gene>
    <name evidence="2" type="ORF">COV74_02645</name>
</gene>
<dbReference type="AlphaFoldDB" id="A0A2H0LRF2"/>
<accession>A0A2H0LRF2</accession>
<dbReference type="Pfam" id="PF04784">
    <property type="entry name" value="DUF547"/>
    <property type="match status" value="1"/>
</dbReference>
<evidence type="ECO:0000313" key="3">
    <source>
        <dbReference type="Proteomes" id="UP000230859"/>
    </source>
</evidence>
<dbReference type="PANTHER" id="PTHR46361">
    <property type="entry name" value="ELECTRON CARRIER/ PROTEIN DISULFIDE OXIDOREDUCTASE"/>
    <property type="match status" value="1"/>
</dbReference>
<sequence length="289" mass="33469">MIDRLKCQLTCSVFLLIFGWIGPLYSASDTVIPAFDHSLYDQLLSQYVQKGWVDYENLKNHREPLDQYVALLGDLSEVTYSLMTNREKIAFWINAYNAITLQIVLDHYPITSSTLSGLAAPKNSIRQIPGAWNKITRHVKGEAMTLDHIEHEILRREFHIPQVHMALVCASQSCPPLRREAYIGEQLIKQLDDQSKVFLSLSSNLRMDDEKHQVYLSAIFNWFGKDFLPGDGPKEPAFLNQKERAVINFVIEYAPDEIRQFLIENQYQIKYLDYDWTLNDVKEKPNNAD</sequence>
<proteinExistence type="predicted"/>
<reference evidence="2 3" key="1">
    <citation type="submission" date="2017-09" db="EMBL/GenBank/DDBJ databases">
        <title>Depth-based differentiation of microbial function through sediment-hosted aquifers and enrichment of novel symbionts in the deep terrestrial subsurface.</title>
        <authorList>
            <person name="Probst A.J."/>
            <person name="Ladd B."/>
            <person name="Jarett J.K."/>
            <person name="Geller-Mcgrath D.E."/>
            <person name="Sieber C.M."/>
            <person name="Emerson J.B."/>
            <person name="Anantharaman K."/>
            <person name="Thomas B.C."/>
            <person name="Malmstrom R."/>
            <person name="Stieglmeier M."/>
            <person name="Klingl A."/>
            <person name="Woyke T."/>
            <person name="Ryan C.M."/>
            <person name="Banfield J.F."/>
        </authorList>
    </citation>
    <scope>NUCLEOTIDE SEQUENCE [LARGE SCALE GENOMIC DNA]</scope>
    <source>
        <strain evidence="2">CG11_big_fil_rev_8_21_14_0_20_45_26</strain>
    </source>
</reference>
<organism evidence="2 3">
    <name type="scientific">Candidatus Abzuiibacterium crystallinum</name>
    <dbReference type="NCBI Taxonomy" id="1974748"/>
    <lineage>
        <taxon>Bacteria</taxon>
        <taxon>Pseudomonadati</taxon>
        <taxon>Candidatus Omnitrophota</taxon>
        <taxon>Candidatus Abzuiibacterium</taxon>
    </lineage>
</organism>
<evidence type="ECO:0000259" key="1">
    <source>
        <dbReference type="Pfam" id="PF04784"/>
    </source>
</evidence>
<evidence type="ECO:0000313" key="2">
    <source>
        <dbReference type="EMBL" id="PIQ86941.1"/>
    </source>
</evidence>